<keyword evidence="6" id="KW-1185">Reference proteome</keyword>
<feature type="compositionally biased region" description="Basic residues" evidence="3">
    <location>
        <begin position="330"/>
        <end position="342"/>
    </location>
</feature>
<proteinExistence type="predicted"/>
<comment type="caution">
    <text evidence="5">The sequence shown here is derived from an EMBL/GenBank/DDBJ whole genome shotgun (WGS) entry which is preliminary data.</text>
</comment>
<feature type="compositionally biased region" description="Low complexity" evidence="3">
    <location>
        <begin position="343"/>
        <end position="366"/>
    </location>
</feature>
<keyword evidence="1" id="KW-0863">Zinc-finger</keyword>
<organism evidence="5 6">
    <name type="scientific">Parnassius mnemosyne</name>
    <name type="common">clouded apollo</name>
    <dbReference type="NCBI Taxonomy" id="213953"/>
    <lineage>
        <taxon>Eukaryota</taxon>
        <taxon>Metazoa</taxon>
        <taxon>Ecdysozoa</taxon>
        <taxon>Arthropoda</taxon>
        <taxon>Hexapoda</taxon>
        <taxon>Insecta</taxon>
        <taxon>Pterygota</taxon>
        <taxon>Neoptera</taxon>
        <taxon>Endopterygota</taxon>
        <taxon>Lepidoptera</taxon>
        <taxon>Glossata</taxon>
        <taxon>Ditrysia</taxon>
        <taxon>Papilionoidea</taxon>
        <taxon>Papilionidae</taxon>
        <taxon>Parnassiinae</taxon>
        <taxon>Parnassini</taxon>
        <taxon>Parnassius</taxon>
        <taxon>Driopa</taxon>
    </lineage>
</organism>
<feature type="coiled-coil region" evidence="2">
    <location>
        <begin position="187"/>
        <end position="221"/>
    </location>
</feature>
<reference evidence="5 6" key="1">
    <citation type="submission" date="2023-11" db="EMBL/GenBank/DDBJ databases">
        <authorList>
            <person name="Hedman E."/>
            <person name="Englund M."/>
            <person name="Stromberg M."/>
            <person name="Nyberg Akerstrom W."/>
            <person name="Nylinder S."/>
            <person name="Jareborg N."/>
            <person name="Kallberg Y."/>
            <person name="Kronander E."/>
        </authorList>
    </citation>
    <scope>NUCLEOTIDE SEQUENCE [LARGE SCALE GENOMIC DNA]</scope>
</reference>
<keyword evidence="1" id="KW-0862">Zinc</keyword>
<feature type="compositionally biased region" description="Basic and acidic residues" evidence="3">
    <location>
        <begin position="98"/>
        <end position="115"/>
    </location>
</feature>
<feature type="region of interest" description="Disordered" evidence="3">
    <location>
        <begin position="290"/>
        <end position="408"/>
    </location>
</feature>
<evidence type="ECO:0000256" key="2">
    <source>
        <dbReference type="SAM" id="Coils"/>
    </source>
</evidence>
<accession>A0AAV1KPC0</accession>
<dbReference type="AlphaFoldDB" id="A0AAV1KPC0"/>
<dbReference type="GO" id="GO:0008270">
    <property type="term" value="F:zinc ion binding"/>
    <property type="evidence" value="ECO:0007669"/>
    <property type="project" value="UniProtKB-KW"/>
</dbReference>
<feature type="compositionally biased region" description="Low complexity" evidence="3">
    <location>
        <begin position="290"/>
        <end position="305"/>
    </location>
</feature>
<dbReference type="InterPro" id="IPR001878">
    <property type="entry name" value="Znf_CCHC"/>
</dbReference>
<dbReference type="GO" id="GO:0003676">
    <property type="term" value="F:nucleic acid binding"/>
    <property type="evidence" value="ECO:0007669"/>
    <property type="project" value="InterPro"/>
</dbReference>
<evidence type="ECO:0000256" key="3">
    <source>
        <dbReference type="SAM" id="MobiDB-lite"/>
    </source>
</evidence>
<feature type="compositionally biased region" description="Pro residues" evidence="3">
    <location>
        <begin position="367"/>
        <end position="380"/>
    </location>
</feature>
<evidence type="ECO:0000313" key="5">
    <source>
        <dbReference type="EMBL" id="CAK1584134.1"/>
    </source>
</evidence>
<protein>
    <recommendedName>
        <fullName evidence="4">CCHC-type domain-containing protein</fullName>
    </recommendedName>
</protein>
<dbReference type="PROSITE" id="PS50158">
    <property type="entry name" value="ZF_CCHC"/>
    <property type="match status" value="1"/>
</dbReference>
<feature type="compositionally biased region" description="Low complexity" evidence="3">
    <location>
        <begin position="30"/>
        <end position="39"/>
    </location>
</feature>
<evidence type="ECO:0000256" key="1">
    <source>
        <dbReference type="PROSITE-ProRule" id="PRU00047"/>
    </source>
</evidence>
<feature type="region of interest" description="Disordered" evidence="3">
    <location>
        <begin position="1"/>
        <end position="133"/>
    </location>
</feature>
<keyword evidence="2" id="KW-0175">Coiled coil</keyword>
<gene>
    <name evidence="5" type="ORF">PARMNEM_LOCUS5445</name>
</gene>
<evidence type="ECO:0000259" key="4">
    <source>
        <dbReference type="PROSITE" id="PS50158"/>
    </source>
</evidence>
<feature type="domain" description="CCHC-type" evidence="4">
    <location>
        <begin position="619"/>
        <end position="632"/>
    </location>
</feature>
<dbReference type="EMBL" id="CAVLGL010000068">
    <property type="protein sequence ID" value="CAK1584134.1"/>
    <property type="molecule type" value="Genomic_DNA"/>
</dbReference>
<sequence length="719" mass="74539">MENKEKKKTKTAGNGNVEERRNDAGTESDAASSSVGGSESSRRVEPGTAETSKFFRKRSRWDGDQGSSAGEEETSARKIPTNRRGGLRGKGRGPSDNQRAEQAAKHAEEGRHPGDTARVSGEETDATGGSEVERKARFVKEVEAAIKVVAHKQKASSKLKAIPAASASIMAAAEANFVGAELNVNEVAELRAEVARLTSAMETLQKENEKLRADLASLREPASRAAPQTQRPSQPVPVENQVLNLVRQELAAFQHRFSVLEGIVLRPPLGANKTAARPATVSYAAATAAASRPGPSSQPSGGAAVAPPPPEKPAPAKPVPAEPAPAKPATGKRGKAKTKKGKAAAQVVAAPAPVPAANVPAPAASQLPPPPPPPQLPTPPTAEAGWQMVGDKNKGKKAAKKAKEQERQRQFRARKMAARLRAPKTAAVVITLQPDAEKKGVTYRDLLAKAKEAVDLGELGITGGLRLKVTQTGARMLEIPGESSGATADALAAKLRASLDADEARVSRPVRCAVLRIMGLDDSVSEKELVAAVARSGGCTTDQVRSGAIRPDQQGMHAATVCCPVTAAKTIVEGRRLLVGWVSAQVKLLEPRPLRCYRCLVGHHVSVKCASEVDRSGLCFRCCQPGHISATCCATPHCDACAATGKPADHRAGSKACVPPAKAKAAGRGGPSAATASVATAAVATAAAAAAAVTVAAAAAATPTPAERRPVEEAEMECL</sequence>
<feature type="compositionally biased region" description="Pro residues" evidence="3">
    <location>
        <begin position="306"/>
        <end position="326"/>
    </location>
</feature>
<keyword evidence="1" id="KW-0479">Metal-binding</keyword>
<dbReference type="Proteomes" id="UP001314205">
    <property type="component" value="Unassembled WGS sequence"/>
</dbReference>
<feature type="compositionally biased region" description="Basic residues" evidence="3">
    <location>
        <begin position="1"/>
        <end position="10"/>
    </location>
</feature>
<evidence type="ECO:0000313" key="6">
    <source>
        <dbReference type="Proteomes" id="UP001314205"/>
    </source>
</evidence>
<name>A0AAV1KPC0_9NEOP</name>